<dbReference type="Proteomes" id="UP001596542">
    <property type="component" value="Unassembled WGS sequence"/>
</dbReference>
<reference evidence="2" key="1">
    <citation type="journal article" date="2019" name="Int. J. Syst. Evol. Microbiol.">
        <title>The Global Catalogue of Microorganisms (GCM) 10K type strain sequencing project: providing services to taxonomists for standard genome sequencing and annotation.</title>
        <authorList>
            <consortium name="The Broad Institute Genomics Platform"/>
            <consortium name="The Broad Institute Genome Sequencing Center for Infectious Disease"/>
            <person name="Wu L."/>
            <person name="Ma J."/>
        </authorList>
    </citation>
    <scope>NUCLEOTIDE SEQUENCE [LARGE SCALE GENOMIC DNA]</scope>
    <source>
        <strain evidence="2">KACC 12508</strain>
    </source>
</reference>
<dbReference type="RefSeq" id="WP_382272637.1">
    <property type="nucleotide sequence ID" value="NZ_JBHTBU010000002.1"/>
</dbReference>
<keyword evidence="2" id="KW-1185">Reference proteome</keyword>
<evidence type="ECO:0000313" key="1">
    <source>
        <dbReference type="EMBL" id="MFC7289319.1"/>
    </source>
</evidence>
<comment type="caution">
    <text evidence="1">The sequence shown here is derived from an EMBL/GenBank/DDBJ whole genome shotgun (WGS) entry which is preliminary data.</text>
</comment>
<organism evidence="1 2">
    <name type="scientific">Herminiimonas glaciei</name>
    <dbReference type="NCBI Taxonomy" id="523788"/>
    <lineage>
        <taxon>Bacteria</taxon>
        <taxon>Pseudomonadati</taxon>
        <taxon>Pseudomonadota</taxon>
        <taxon>Betaproteobacteria</taxon>
        <taxon>Burkholderiales</taxon>
        <taxon>Oxalobacteraceae</taxon>
        <taxon>Herminiimonas</taxon>
    </lineage>
</organism>
<name>A0ABW2IDZ8_9BURK</name>
<proteinExistence type="predicted"/>
<protein>
    <submittedName>
        <fullName evidence="1">Uncharacterized protein</fullName>
    </submittedName>
</protein>
<dbReference type="EMBL" id="JBHTBU010000002">
    <property type="protein sequence ID" value="MFC7289319.1"/>
    <property type="molecule type" value="Genomic_DNA"/>
</dbReference>
<evidence type="ECO:0000313" key="2">
    <source>
        <dbReference type="Proteomes" id="UP001596542"/>
    </source>
</evidence>
<sequence>MTKWNKFLQALNQTFNMQTGATSTVKPVRRAFDNDTQEHVIWLEYRVKADIFESEEFNGQPTDHSASDLEKHKRLIDVITNTVLRVA</sequence>
<accession>A0ABW2IDZ8</accession>
<gene>
    <name evidence="1" type="ORF">ACFQPC_14825</name>
</gene>